<proteinExistence type="predicted"/>
<sequence length="45" mass="5430">MYKNTRGFYKWVFTCYMKLGLCIVYSIGNRDKNTFKEVKKLEKGK</sequence>
<gene>
    <name evidence="2" type="ORF">J5U22_01431</name>
</gene>
<feature type="transmembrane region" description="Helical" evidence="1">
    <location>
        <begin position="7"/>
        <end position="27"/>
    </location>
</feature>
<keyword evidence="1" id="KW-0812">Transmembrane</keyword>
<reference evidence="2 3" key="1">
    <citation type="journal article" date="2021" name="Environ. Microbiol.">
        <title>New insights into the diversity and evolution of the archaeal mobilome from three complete genomes of Saccharolobus shibatae.</title>
        <authorList>
            <person name="Medvedeva S."/>
            <person name="Brandt D."/>
            <person name="Cvirkaite-Krupovic V."/>
            <person name="Liu Y."/>
            <person name="Severinov K."/>
            <person name="Ishino S."/>
            <person name="Ishino Y."/>
            <person name="Prangishvili D."/>
            <person name="Kalinowski J."/>
            <person name="Krupovic M."/>
        </authorList>
    </citation>
    <scope>NUCLEOTIDE SEQUENCE [LARGE SCALE GENOMIC DNA]</scope>
    <source>
        <strain evidence="2 3">S38A</strain>
    </source>
</reference>
<accession>A0A8F5C0I3</accession>
<protein>
    <submittedName>
        <fullName evidence="2">Uncharacterized protein</fullName>
    </submittedName>
</protein>
<keyword evidence="3" id="KW-1185">Reference proteome</keyword>
<keyword evidence="1" id="KW-1133">Transmembrane helix</keyword>
<organism evidence="2 3">
    <name type="scientific">Saccharolobus shibatae</name>
    <dbReference type="NCBI Taxonomy" id="2286"/>
    <lineage>
        <taxon>Archaea</taxon>
        <taxon>Thermoproteota</taxon>
        <taxon>Thermoprotei</taxon>
        <taxon>Sulfolobales</taxon>
        <taxon>Sulfolobaceae</taxon>
        <taxon>Saccharolobus</taxon>
    </lineage>
</organism>
<dbReference type="EMBL" id="CP077713">
    <property type="protein sequence ID" value="QXJ34884.1"/>
    <property type="molecule type" value="Genomic_DNA"/>
</dbReference>
<dbReference type="AlphaFoldDB" id="A0A8F5C0I3"/>
<evidence type="ECO:0000313" key="3">
    <source>
        <dbReference type="Proteomes" id="UP000694036"/>
    </source>
</evidence>
<evidence type="ECO:0000313" key="2">
    <source>
        <dbReference type="EMBL" id="QXJ34884.1"/>
    </source>
</evidence>
<evidence type="ECO:0000256" key="1">
    <source>
        <dbReference type="SAM" id="Phobius"/>
    </source>
</evidence>
<name>A0A8F5C0I3_9CREN</name>
<dbReference type="Proteomes" id="UP000694036">
    <property type="component" value="Chromosome"/>
</dbReference>
<keyword evidence="1" id="KW-0472">Membrane</keyword>